<comment type="catalytic activity">
    <reaction evidence="1">
        <text>ATP + protein L-histidine = ADP + protein N-phospho-L-histidine.</text>
        <dbReference type="EC" id="2.7.13.3"/>
    </reaction>
</comment>
<keyword evidence="5" id="KW-0597">Phosphoprotein</keyword>
<gene>
    <name evidence="18" type="ORF">ABID24_003854</name>
</gene>
<evidence type="ECO:0000259" key="17">
    <source>
        <dbReference type="PROSITE" id="PS50885"/>
    </source>
</evidence>
<keyword evidence="8" id="KW-0547">Nucleotide-binding</keyword>
<keyword evidence="19" id="KW-1185">Reference proteome</keyword>
<dbReference type="GO" id="GO:0016301">
    <property type="term" value="F:kinase activity"/>
    <property type="evidence" value="ECO:0007669"/>
    <property type="project" value="UniProtKB-KW"/>
</dbReference>
<keyword evidence="6" id="KW-0808">Transferase</keyword>
<evidence type="ECO:0000313" key="19">
    <source>
        <dbReference type="Proteomes" id="UP001549106"/>
    </source>
</evidence>
<feature type="coiled-coil region" evidence="14">
    <location>
        <begin position="95"/>
        <end position="150"/>
    </location>
</feature>
<keyword evidence="7 15" id="KW-0812">Transmembrane</keyword>
<proteinExistence type="predicted"/>
<dbReference type="InterPro" id="IPR036890">
    <property type="entry name" value="HATPase_C_sf"/>
</dbReference>
<protein>
    <recommendedName>
        <fullName evidence="3">histidine kinase</fullName>
        <ecNumber evidence="3">2.7.13.3</ecNumber>
    </recommendedName>
</protein>
<keyword evidence="13 15" id="KW-0472">Membrane</keyword>
<keyword evidence="9 18" id="KW-0418">Kinase</keyword>
<keyword evidence="12" id="KW-0902">Two-component regulatory system</keyword>
<dbReference type="SUPFAM" id="SSF55874">
    <property type="entry name" value="ATPase domain of HSP90 chaperone/DNA topoisomerase II/histidine kinase"/>
    <property type="match status" value="1"/>
</dbReference>
<dbReference type="Pfam" id="PF00512">
    <property type="entry name" value="HisKA"/>
    <property type="match status" value="1"/>
</dbReference>
<dbReference type="EMBL" id="JBEPMJ010000066">
    <property type="protein sequence ID" value="MET3752580.1"/>
    <property type="molecule type" value="Genomic_DNA"/>
</dbReference>
<dbReference type="InterPro" id="IPR003594">
    <property type="entry name" value="HATPase_dom"/>
</dbReference>
<dbReference type="SUPFAM" id="SSF158472">
    <property type="entry name" value="HAMP domain-like"/>
    <property type="match status" value="1"/>
</dbReference>
<dbReference type="PROSITE" id="PS50109">
    <property type="entry name" value="HIS_KIN"/>
    <property type="match status" value="1"/>
</dbReference>
<feature type="transmembrane region" description="Helical" evidence="15">
    <location>
        <begin position="16"/>
        <end position="33"/>
    </location>
</feature>
<reference evidence="18 19" key="1">
    <citation type="submission" date="2024-06" db="EMBL/GenBank/DDBJ databases">
        <title>Genomic Encyclopedia of Type Strains, Phase IV (KMG-IV): sequencing the most valuable type-strain genomes for metagenomic binning, comparative biology and taxonomic classification.</title>
        <authorList>
            <person name="Goeker M."/>
        </authorList>
    </citation>
    <scope>NUCLEOTIDE SEQUENCE [LARGE SCALE GENOMIC DNA]</scope>
    <source>
        <strain evidence="18 19">DSM 29492</strain>
    </source>
</reference>
<organism evidence="18 19">
    <name type="scientific">Blautia caecimuris</name>
    <dbReference type="NCBI Taxonomy" id="1796615"/>
    <lineage>
        <taxon>Bacteria</taxon>
        <taxon>Bacillati</taxon>
        <taxon>Bacillota</taxon>
        <taxon>Clostridia</taxon>
        <taxon>Lachnospirales</taxon>
        <taxon>Lachnospiraceae</taxon>
        <taxon>Blautia</taxon>
    </lineage>
</organism>
<feature type="transmembrane region" description="Helical" evidence="15">
    <location>
        <begin position="45"/>
        <end position="64"/>
    </location>
</feature>
<evidence type="ECO:0000256" key="1">
    <source>
        <dbReference type="ARBA" id="ARBA00000085"/>
    </source>
</evidence>
<dbReference type="Gene3D" id="6.10.340.10">
    <property type="match status" value="1"/>
</dbReference>
<dbReference type="Gene3D" id="1.10.287.130">
    <property type="match status" value="1"/>
</dbReference>
<dbReference type="PRINTS" id="PR00344">
    <property type="entry name" value="BCTRLSENSOR"/>
</dbReference>
<dbReference type="PANTHER" id="PTHR45528">
    <property type="entry name" value="SENSOR HISTIDINE KINASE CPXA"/>
    <property type="match status" value="1"/>
</dbReference>
<dbReference type="InterPro" id="IPR005467">
    <property type="entry name" value="His_kinase_dom"/>
</dbReference>
<evidence type="ECO:0000313" key="18">
    <source>
        <dbReference type="EMBL" id="MET3752580.1"/>
    </source>
</evidence>
<dbReference type="PROSITE" id="PS50885">
    <property type="entry name" value="HAMP"/>
    <property type="match status" value="1"/>
</dbReference>
<dbReference type="Pfam" id="PF00672">
    <property type="entry name" value="HAMP"/>
    <property type="match status" value="1"/>
</dbReference>
<evidence type="ECO:0000256" key="6">
    <source>
        <dbReference type="ARBA" id="ARBA00022679"/>
    </source>
</evidence>
<dbReference type="InterPro" id="IPR003660">
    <property type="entry name" value="HAMP_dom"/>
</dbReference>
<dbReference type="InterPro" id="IPR003661">
    <property type="entry name" value="HisK_dim/P_dom"/>
</dbReference>
<evidence type="ECO:0000256" key="13">
    <source>
        <dbReference type="ARBA" id="ARBA00023136"/>
    </source>
</evidence>
<feature type="domain" description="Histidine kinase" evidence="16">
    <location>
        <begin position="146"/>
        <end position="358"/>
    </location>
</feature>
<evidence type="ECO:0000256" key="9">
    <source>
        <dbReference type="ARBA" id="ARBA00022777"/>
    </source>
</evidence>
<keyword evidence="4" id="KW-1003">Cell membrane</keyword>
<dbReference type="CDD" id="cd06225">
    <property type="entry name" value="HAMP"/>
    <property type="match status" value="1"/>
</dbReference>
<dbReference type="SUPFAM" id="SSF47384">
    <property type="entry name" value="Homodimeric domain of signal transducing histidine kinase"/>
    <property type="match status" value="1"/>
</dbReference>
<evidence type="ECO:0000256" key="10">
    <source>
        <dbReference type="ARBA" id="ARBA00022840"/>
    </source>
</evidence>
<keyword evidence="14" id="KW-0175">Coiled coil</keyword>
<name>A0ABV2M800_9FIRM</name>
<keyword evidence="11 15" id="KW-1133">Transmembrane helix</keyword>
<dbReference type="CDD" id="cd00082">
    <property type="entry name" value="HisKA"/>
    <property type="match status" value="1"/>
</dbReference>
<sequence>MKINENMNIFTIRKKILLASKLIGVALIVSYILSTKLPVNADISFVIWLAFVVVLICAIDLLMARFITKPVSELNEAAKNLAELDFSKPCKVTSLDEFGELSESLNKMAENLQQAFVSLEDANLKLEQDVEQKKRLLAERKELVDNLSHEMKTPLGVIRAYTEGLQDETDEGKRQKYTEVIIQETERMNCLITTLLDLSALENGATNLQPERFDFVEFVETIAGRLLIDTPDADFVLEYELPESPAYVYTDQGRMEQVLDNLIVNAKRNVSPGGILKLSLTEEKDGLHFSIYNEGREISKEDLKKIWTKFYRNPNASYGGSGLGLAIVAQILSMQGFSYGVENQPGGVKFYFTIPAVK</sequence>
<evidence type="ECO:0000256" key="4">
    <source>
        <dbReference type="ARBA" id="ARBA00022475"/>
    </source>
</evidence>
<dbReference type="SMART" id="SM00387">
    <property type="entry name" value="HATPase_c"/>
    <property type="match status" value="1"/>
</dbReference>
<dbReference type="InterPro" id="IPR036097">
    <property type="entry name" value="HisK_dim/P_sf"/>
</dbReference>
<feature type="domain" description="HAMP" evidence="17">
    <location>
        <begin position="65"/>
        <end position="117"/>
    </location>
</feature>
<accession>A0ABV2M800</accession>
<dbReference type="EC" id="2.7.13.3" evidence="3"/>
<comment type="caution">
    <text evidence="18">The sequence shown here is derived from an EMBL/GenBank/DDBJ whole genome shotgun (WGS) entry which is preliminary data.</text>
</comment>
<dbReference type="Proteomes" id="UP001549106">
    <property type="component" value="Unassembled WGS sequence"/>
</dbReference>
<dbReference type="SMART" id="SM00304">
    <property type="entry name" value="HAMP"/>
    <property type="match status" value="1"/>
</dbReference>
<comment type="subcellular location">
    <subcellularLocation>
        <location evidence="2">Cell membrane</location>
        <topology evidence="2">Multi-pass membrane protein</topology>
    </subcellularLocation>
</comment>
<evidence type="ECO:0000256" key="3">
    <source>
        <dbReference type="ARBA" id="ARBA00012438"/>
    </source>
</evidence>
<keyword evidence="10" id="KW-0067">ATP-binding</keyword>
<evidence type="ECO:0000256" key="7">
    <source>
        <dbReference type="ARBA" id="ARBA00022692"/>
    </source>
</evidence>
<dbReference type="Pfam" id="PF02518">
    <property type="entry name" value="HATPase_c"/>
    <property type="match status" value="1"/>
</dbReference>
<evidence type="ECO:0000256" key="8">
    <source>
        <dbReference type="ARBA" id="ARBA00022741"/>
    </source>
</evidence>
<evidence type="ECO:0000256" key="15">
    <source>
        <dbReference type="SAM" id="Phobius"/>
    </source>
</evidence>
<dbReference type="RefSeq" id="WP_257465807.1">
    <property type="nucleotide sequence ID" value="NZ_BAABXP010000003.1"/>
</dbReference>
<dbReference type="SMART" id="SM00388">
    <property type="entry name" value="HisKA"/>
    <property type="match status" value="1"/>
</dbReference>
<evidence type="ECO:0000256" key="2">
    <source>
        <dbReference type="ARBA" id="ARBA00004651"/>
    </source>
</evidence>
<dbReference type="Gene3D" id="3.30.565.10">
    <property type="entry name" value="Histidine kinase-like ATPase, C-terminal domain"/>
    <property type="match status" value="1"/>
</dbReference>
<evidence type="ECO:0000256" key="12">
    <source>
        <dbReference type="ARBA" id="ARBA00023012"/>
    </source>
</evidence>
<evidence type="ECO:0000256" key="11">
    <source>
        <dbReference type="ARBA" id="ARBA00022989"/>
    </source>
</evidence>
<dbReference type="InterPro" id="IPR050398">
    <property type="entry name" value="HssS/ArlS-like"/>
</dbReference>
<evidence type="ECO:0000256" key="14">
    <source>
        <dbReference type="SAM" id="Coils"/>
    </source>
</evidence>
<dbReference type="PANTHER" id="PTHR45528:SF1">
    <property type="entry name" value="SENSOR HISTIDINE KINASE CPXA"/>
    <property type="match status" value="1"/>
</dbReference>
<evidence type="ECO:0000256" key="5">
    <source>
        <dbReference type="ARBA" id="ARBA00022553"/>
    </source>
</evidence>
<dbReference type="InterPro" id="IPR004358">
    <property type="entry name" value="Sig_transdc_His_kin-like_C"/>
</dbReference>
<evidence type="ECO:0000259" key="16">
    <source>
        <dbReference type="PROSITE" id="PS50109"/>
    </source>
</evidence>